<feature type="domain" description="Protein kinase" evidence="7">
    <location>
        <begin position="67"/>
        <end position="363"/>
    </location>
</feature>
<evidence type="ECO:0000256" key="3">
    <source>
        <dbReference type="ARBA" id="ARBA00022777"/>
    </source>
</evidence>
<keyword evidence="3 8" id="KW-0418">Kinase</keyword>
<evidence type="ECO:0000313" key="9">
    <source>
        <dbReference type="Proteomes" id="UP001158067"/>
    </source>
</evidence>
<evidence type="ECO:0000256" key="1">
    <source>
        <dbReference type="ARBA" id="ARBA00022679"/>
    </source>
</evidence>
<dbReference type="Gene3D" id="1.10.510.10">
    <property type="entry name" value="Transferase(Phosphotransferase) domain 1"/>
    <property type="match status" value="1"/>
</dbReference>
<reference evidence="8 9" key="1">
    <citation type="submission" date="2017-05" db="EMBL/GenBank/DDBJ databases">
        <authorList>
            <person name="Varghese N."/>
            <person name="Submissions S."/>
        </authorList>
    </citation>
    <scope>NUCLEOTIDE SEQUENCE [LARGE SCALE GENOMIC DNA]</scope>
    <source>
        <strain evidence="8 9">DSM 25457</strain>
    </source>
</reference>
<evidence type="ECO:0000256" key="2">
    <source>
        <dbReference type="ARBA" id="ARBA00022741"/>
    </source>
</evidence>
<dbReference type="EMBL" id="FXUG01000008">
    <property type="protein sequence ID" value="SMP63315.1"/>
    <property type="molecule type" value="Genomic_DNA"/>
</dbReference>
<dbReference type="Pfam" id="PF00069">
    <property type="entry name" value="Pkinase"/>
    <property type="match status" value="1"/>
</dbReference>
<accession>A0ABY1Q8Q5</accession>
<dbReference type="SMART" id="SM00220">
    <property type="entry name" value="S_TKc"/>
    <property type="match status" value="1"/>
</dbReference>
<gene>
    <name evidence="8" type="ORF">SAMN06265222_10847</name>
</gene>
<dbReference type="InterPro" id="IPR011009">
    <property type="entry name" value="Kinase-like_dom_sf"/>
</dbReference>
<dbReference type="PROSITE" id="PS50011">
    <property type="entry name" value="PROTEIN_KINASE_DOM"/>
    <property type="match status" value="1"/>
</dbReference>
<dbReference type="InterPro" id="IPR000719">
    <property type="entry name" value="Prot_kinase_dom"/>
</dbReference>
<keyword evidence="4" id="KW-0067">ATP-binding</keyword>
<dbReference type="Proteomes" id="UP001158067">
    <property type="component" value="Unassembled WGS sequence"/>
</dbReference>
<sequence>MRASRTRVPRERIVKKETIANALRRLGPMVNDLYDEVDVTTKVPLDASKLDDQCPLYTAISSINDRYQTPELIGRGGMKEVYRVFDARASRHVALAKPLAQHSFDHFDAFLREAHLTARLEHPCIIDLFDMDVDKEGRPFFTMEFKRGRTLREVLRQLRDETEQLTLRERLAICLRVCEAIAYAHSRRVLHLDIKPENIQVGEFGETQVCDWGMGVVMPHYEEQHDSEALLDPDLYGSLLDAVKGTPLYMAPEQKDRKTAKTAQMDIYAIGCVLFELVTLQSYSKEHRDAMQDDAVLIAIISKATADDPADRYASVSSLREDIKRYLEGYSTSVEQSSFVRESVLFYRRHRDICAVVFGAILIVTLSLGIFAIGLRRSQGAALAARDDAVQARLEAEQDRARMQIARYAAEDAQTEAELAQENAEEALARYLSEKQRSEERLVRQVVSAVSSVDDVTSLPLMYLHDNRQLALSVELAMKQLDDVLANNPPRDSEVWMQKLWMCFLVQDFATALELIESNKVVDDDLVKLAPIYRKRQTGNDFLQTDDLIALVKDLCKSKFSRAPLAEKLIVFDAEHPRPEADRSRIVQEWVSINNPNWTSPELTFNSTNRSVRLRGQGLTTLSRTLVRDWPPGVKVNLLYSLSPKKIDIRGTDFQDLQEIRGLTAHEIDISNTKVNDLSPLVENKHLRRIVISKGQFPQSQIAMVPKSISIRFVD</sequence>
<keyword evidence="5" id="KW-0175">Coiled coil</keyword>
<keyword evidence="6" id="KW-1133">Transmembrane helix</keyword>
<dbReference type="SUPFAM" id="SSF56112">
    <property type="entry name" value="Protein kinase-like (PK-like)"/>
    <property type="match status" value="1"/>
</dbReference>
<protein>
    <submittedName>
        <fullName evidence="8">Serine/threonine protein kinase</fullName>
    </submittedName>
</protein>
<keyword evidence="6" id="KW-0812">Transmembrane</keyword>
<dbReference type="PANTHER" id="PTHR43289">
    <property type="entry name" value="MITOGEN-ACTIVATED PROTEIN KINASE KINASE KINASE 20-RELATED"/>
    <property type="match status" value="1"/>
</dbReference>
<evidence type="ECO:0000256" key="5">
    <source>
        <dbReference type="SAM" id="Coils"/>
    </source>
</evidence>
<dbReference type="CDD" id="cd14014">
    <property type="entry name" value="STKc_PknB_like"/>
    <property type="match status" value="1"/>
</dbReference>
<proteinExistence type="predicted"/>
<keyword evidence="1" id="KW-0808">Transferase</keyword>
<dbReference type="PANTHER" id="PTHR43289:SF6">
    <property type="entry name" value="SERINE_THREONINE-PROTEIN KINASE NEKL-3"/>
    <property type="match status" value="1"/>
</dbReference>
<keyword evidence="2" id="KW-0547">Nucleotide-binding</keyword>
<keyword evidence="6" id="KW-0472">Membrane</keyword>
<evidence type="ECO:0000313" key="8">
    <source>
        <dbReference type="EMBL" id="SMP63315.1"/>
    </source>
</evidence>
<name>A0ABY1Q8Q5_9BACT</name>
<keyword evidence="8" id="KW-0723">Serine/threonine-protein kinase</keyword>
<comment type="caution">
    <text evidence="8">The sequence shown here is derived from an EMBL/GenBank/DDBJ whole genome shotgun (WGS) entry which is preliminary data.</text>
</comment>
<evidence type="ECO:0000256" key="4">
    <source>
        <dbReference type="ARBA" id="ARBA00022840"/>
    </source>
</evidence>
<evidence type="ECO:0000256" key="6">
    <source>
        <dbReference type="SAM" id="Phobius"/>
    </source>
</evidence>
<feature type="coiled-coil region" evidence="5">
    <location>
        <begin position="391"/>
        <end position="441"/>
    </location>
</feature>
<evidence type="ECO:0000259" key="7">
    <source>
        <dbReference type="PROSITE" id="PS50011"/>
    </source>
</evidence>
<dbReference type="GO" id="GO:0004674">
    <property type="term" value="F:protein serine/threonine kinase activity"/>
    <property type="evidence" value="ECO:0007669"/>
    <property type="project" value="UniProtKB-KW"/>
</dbReference>
<keyword evidence="9" id="KW-1185">Reference proteome</keyword>
<organism evidence="8 9">
    <name type="scientific">Neorhodopirellula lusitana</name>
    <dbReference type="NCBI Taxonomy" id="445327"/>
    <lineage>
        <taxon>Bacteria</taxon>
        <taxon>Pseudomonadati</taxon>
        <taxon>Planctomycetota</taxon>
        <taxon>Planctomycetia</taxon>
        <taxon>Pirellulales</taxon>
        <taxon>Pirellulaceae</taxon>
        <taxon>Neorhodopirellula</taxon>
    </lineage>
</organism>
<feature type="transmembrane region" description="Helical" evidence="6">
    <location>
        <begin position="353"/>
        <end position="375"/>
    </location>
</feature>
<dbReference type="Gene3D" id="3.30.200.20">
    <property type="entry name" value="Phosphorylase Kinase, domain 1"/>
    <property type="match status" value="1"/>
</dbReference>